<dbReference type="EMBL" id="GEEE01003489">
    <property type="protein sequence ID" value="JAP59736.1"/>
    <property type="molecule type" value="Transcribed_RNA"/>
</dbReference>
<evidence type="ECO:0000256" key="1">
    <source>
        <dbReference type="SAM" id="MobiDB-lite"/>
    </source>
</evidence>
<feature type="region of interest" description="Disordered" evidence="1">
    <location>
        <begin position="1266"/>
        <end position="1294"/>
    </location>
</feature>
<proteinExistence type="predicted"/>
<gene>
    <name evidence="2" type="ORF">TR117330</name>
</gene>
<sequence length="1385" mass="153697">LNPCARKYMDVSGAESCFEMLQRLHSTLEEYEFLVKLLRYIKKAGNSNGVNETSFYLKDEELLLVQEIASNFNISWSFQAPLDWFVFYLFARRYEHEWENAKETAVQVVTPNQNIPFRLSTLEIEQQFSTRITNVLSDLISWFSGRPLSVQFLRTYVSTLKLAEKMPRMRKHLVSHSLKWLTAALASAPELQGRRTSRRGSGCPLPCPPAQLAFLYSHASAVTVTSGAAKDGENAGGGSNQPETEPSPEEALTIAIEGLILASVSDNRSGIRKLTVARLTSYLENLPFASSLLYCEKFVRICRKTPDSLWPRQDGLLRLIHHILRNWTQKYNLTCIGSLSAKVDSRENFFDAPGQFLKRRVSTALVNAFAAPKIVVQKTTQATLEPKKQPENNAKSIKTEDRIFLLKELLPSLLTLSASLVLSKRPPVRHRAALMYALAASFLTAEVQANICREILQYLRIQLQEISRKHAKLMFPSPESETHASLESLVSVTANLLSVIPNQNPSCVVLPDVCYITTLLLAHPSAGIRRDACSILTATITKLKDSQQELRNIVAYLTQDWSPNQEVLLTPMKNVNRETNSKKATAWTLGHLQAYCSVCRLLVENDLQTEAACLLAKTDMPQSRKSIWSISEATKPPSSIYVRRFTDVNALHNEKRRLSKDLLHLPSNSRPSGISGAMFKRNRSSSSASAQSENISMITKLSLLEKAEARLYTLKTLRSCSAGTSVPSSPTFFSSTPPSETSSLNDSQNGFPYSHGYAGPRSPFGGSRIRESELESPLSEEVVGTAGTRPNFDFRSSLIIIIHASIEYLCDPSRELAQLAHETLRAAGHVAGLFDRSLLSDLITTHSTFEPSLLTYGCLELLSYYVLKFAECYATHPDGTGKCCGEAATSAQAPYPALLLSGAFNIDRSRLWLRSCEHYIGTRPVSDCITLDAVRTVLGVLASLPHLGRASVELTLRGCRGTLSSTDDSEEESETNLDVDVTSLLNAVSSLEKLIEQTGQSLRIFKHPPLETDRIIGWLPDAYHRRSSLSPDHARDDVLTFASQLLYAFVQTLEAGVARCVTDPAHSSNVADLSVRPLVAASDAEIVALLLSPLLPILARWPIYLYRATLHRSASSFDGVHGGESGLHRRTIFFLMKIIWTICGCLPQSEVIVTGSQTVYTPPRRQSVQACADLPDSSLQSAVLRANTLALARADMGAVTESYLSTLLEIISSVRSQTFPASIFTSPSWWWIGQLCAVVPRLCYTAPQVDNSSLIEILCAELEQHKRSGGGDGASSRMRNENATRQRLRSSDNREDAVDAMFVRVRRRSMLPAIQPTPPMQIRADRQDNRKGNKHMSEDLTRRQSNERLEDSTPRIAIAVQSPSEEGEEEEEEEKGAEDTDFYTD</sequence>
<feature type="compositionally biased region" description="Basic and acidic residues" evidence="1">
    <location>
        <begin position="1323"/>
        <end position="1353"/>
    </location>
</feature>
<feature type="compositionally biased region" description="Low complexity" evidence="1">
    <location>
        <begin position="724"/>
        <end position="743"/>
    </location>
</feature>
<feature type="non-terminal residue" evidence="2">
    <location>
        <position position="1385"/>
    </location>
</feature>
<feature type="non-terminal residue" evidence="2">
    <location>
        <position position="1"/>
    </location>
</feature>
<feature type="region of interest" description="Disordered" evidence="1">
    <location>
        <begin position="1310"/>
        <end position="1385"/>
    </location>
</feature>
<accession>A0A0V0J229</accession>
<dbReference type="InterPro" id="IPR016024">
    <property type="entry name" value="ARM-type_fold"/>
</dbReference>
<feature type="compositionally biased region" description="Acidic residues" evidence="1">
    <location>
        <begin position="1365"/>
        <end position="1385"/>
    </location>
</feature>
<feature type="region of interest" description="Disordered" evidence="1">
    <location>
        <begin position="228"/>
        <end position="248"/>
    </location>
</feature>
<reference evidence="2" key="1">
    <citation type="submission" date="2016-01" db="EMBL/GenBank/DDBJ databases">
        <title>Reference transcriptome for the parasite Schistocephalus solidus: insights into the molecular evolution of parasitism.</title>
        <authorList>
            <person name="Hebert F.O."/>
            <person name="Grambauer S."/>
            <person name="Barber I."/>
            <person name="Landry C.R."/>
            <person name="Aubin-Horth N."/>
        </authorList>
    </citation>
    <scope>NUCLEOTIDE SEQUENCE</scope>
</reference>
<dbReference type="SUPFAM" id="SSF48371">
    <property type="entry name" value="ARM repeat"/>
    <property type="match status" value="1"/>
</dbReference>
<name>A0A0V0J229_SCHSO</name>
<organism evidence="2">
    <name type="scientific">Schistocephalus solidus</name>
    <name type="common">Tapeworm</name>
    <dbReference type="NCBI Taxonomy" id="70667"/>
    <lineage>
        <taxon>Eukaryota</taxon>
        <taxon>Metazoa</taxon>
        <taxon>Spiralia</taxon>
        <taxon>Lophotrochozoa</taxon>
        <taxon>Platyhelminthes</taxon>
        <taxon>Cestoda</taxon>
        <taxon>Eucestoda</taxon>
        <taxon>Diphyllobothriidea</taxon>
        <taxon>Diphyllobothriidae</taxon>
        <taxon>Schistocephalus</taxon>
    </lineage>
</organism>
<feature type="region of interest" description="Disordered" evidence="1">
    <location>
        <begin position="664"/>
        <end position="691"/>
    </location>
</feature>
<feature type="compositionally biased region" description="Basic and acidic residues" evidence="1">
    <location>
        <begin position="1278"/>
        <end position="1294"/>
    </location>
</feature>
<protein>
    <submittedName>
        <fullName evidence="2">Uncharacterized protein</fullName>
    </submittedName>
</protein>
<evidence type="ECO:0000313" key="2">
    <source>
        <dbReference type="EMBL" id="JAP59736.1"/>
    </source>
</evidence>
<feature type="region of interest" description="Disordered" evidence="1">
    <location>
        <begin position="721"/>
        <end position="768"/>
    </location>
</feature>